<evidence type="ECO:0000313" key="4">
    <source>
        <dbReference type="Proteomes" id="UP000075391"/>
    </source>
</evidence>
<dbReference type="AlphaFoldDB" id="A0A150WHW9"/>
<dbReference type="Gene3D" id="2.30.30.760">
    <property type="match status" value="1"/>
</dbReference>
<dbReference type="Pfam" id="PF13144">
    <property type="entry name" value="ChapFlgA"/>
    <property type="match status" value="1"/>
</dbReference>
<dbReference type="Proteomes" id="UP000075391">
    <property type="component" value="Unassembled WGS sequence"/>
</dbReference>
<dbReference type="NCBIfam" id="TIGR03170">
    <property type="entry name" value="flgA_cterm"/>
    <property type="match status" value="1"/>
</dbReference>
<feature type="chain" id="PRO_5007573060" evidence="1">
    <location>
        <begin position="19"/>
        <end position="310"/>
    </location>
</feature>
<sequence>MNKFLSLALLFFSVPSFARPEITIPASVEISQRELLRLSDIATVKDGTPELLSFMESVVIREDARELLLSQKLPSSEILTKVREAMKSQSGLRALNPAYKIPSQVAVAFASTPISREEIQRKVLNHLQVRCNECEYKVSIQSTPAPAQKQWDLDFTQLTGKGGFLLPLRDGDQRQLKWISGTIRVSQLTPVASRLILQGERVQQEDVRMVMTDVTFAKDNALRLADIQGQLAARSLPVGTAIWSTDLKREPAAKKGQIVKALLGDEGFEISVNMQAEDNGFVGDLIKVKNLDNQKVLSGVVIEKGVVKLQ</sequence>
<dbReference type="GO" id="GO:0044780">
    <property type="term" value="P:bacterial-type flagellum assembly"/>
    <property type="evidence" value="ECO:0007669"/>
    <property type="project" value="InterPro"/>
</dbReference>
<dbReference type="InterPro" id="IPR039246">
    <property type="entry name" value="Flagellar_FlgA"/>
</dbReference>
<feature type="domain" description="Flagella basal body P-ring formation protein FlgA SAF" evidence="2">
    <location>
        <begin position="190"/>
        <end position="308"/>
    </location>
</feature>
<keyword evidence="3" id="KW-0966">Cell projection</keyword>
<dbReference type="PANTHER" id="PTHR36307">
    <property type="entry name" value="FLAGELLA BASAL BODY P-RING FORMATION PROTEIN FLGA"/>
    <property type="match status" value="1"/>
</dbReference>
<feature type="signal peptide" evidence="1">
    <location>
        <begin position="1"/>
        <end position="18"/>
    </location>
</feature>
<organism evidence="3 4">
    <name type="scientific">Bdellovibrio bacteriovorus</name>
    <dbReference type="NCBI Taxonomy" id="959"/>
    <lineage>
        <taxon>Bacteria</taxon>
        <taxon>Pseudomonadati</taxon>
        <taxon>Bdellovibrionota</taxon>
        <taxon>Bdellovibrionia</taxon>
        <taxon>Bdellovibrionales</taxon>
        <taxon>Pseudobdellovibrionaceae</taxon>
        <taxon>Bdellovibrio</taxon>
    </lineage>
</organism>
<dbReference type="EMBL" id="LUKF01000014">
    <property type="protein sequence ID" value="KYG63263.1"/>
    <property type="molecule type" value="Genomic_DNA"/>
</dbReference>
<name>A0A150WHW9_BDEBC</name>
<gene>
    <name evidence="3" type="ORF">AZI85_04315</name>
</gene>
<keyword evidence="1" id="KW-0732">Signal</keyword>
<evidence type="ECO:0000256" key="1">
    <source>
        <dbReference type="SAM" id="SignalP"/>
    </source>
</evidence>
<keyword evidence="3" id="KW-0282">Flagellum</keyword>
<dbReference type="CDD" id="cd11614">
    <property type="entry name" value="SAF_CpaB_FlgA_like"/>
    <property type="match status" value="1"/>
</dbReference>
<protein>
    <submittedName>
        <fullName evidence="3">Flagellar biosynthesis protein FlgA</fullName>
    </submittedName>
</protein>
<reference evidence="3 4" key="1">
    <citation type="submission" date="2016-03" db="EMBL/GenBank/DDBJ databases">
        <authorList>
            <person name="Ploux O."/>
        </authorList>
    </citation>
    <scope>NUCLEOTIDE SEQUENCE [LARGE SCALE GENOMIC DNA]</scope>
    <source>
        <strain evidence="3 4">BER2</strain>
    </source>
</reference>
<comment type="caution">
    <text evidence="3">The sequence shown here is derived from an EMBL/GenBank/DDBJ whole genome shotgun (WGS) entry which is preliminary data.</text>
</comment>
<accession>A0A150WHW9</accession>
<dbReference type="PANTHER" id="PTHR36307:SF1">
    <property type="entry name" value="FLAGELLA BASAL BODY P-RING FORMATION PROTEIN FLGA"/>
    <property type="match status" value="1"/>
</dbReference>
<dbReference type="InterPro" id="IPR017585">
    <property type="entry name" value="SAF_FlgA"/>
</dbReference>
<evidence type="ECO:0000259" key="2">
    <source>
        <dbReference type="Pfam" id="PF13144"/>
    </source>
</evidence>
<proteinExistence type="predicted"/>
<dbReference type="OrthoDB" id="5289505at2"/>
<evidence type="ECO:0000313" key="3">
    <source>
        <dbReference type="EMBL" id="KYG63263.1"/>
    </source>
</evidence>
<dbReference type="RefSeq" id="WP_063243629.1">
    <property type="nucleotide sequence ID" value="NZ_LUKF01000014.1"/>
</dbReference>
<keyword evidence="3" id="KW-0969">Cilium</keyword>